<organism evidence="3 4">
    <name type="scientific">Crassostrea virginica</name>
    <name type="common">Eastern oyster</name>
    <dbReference type="NCBI Taxonomy" id="6565"/>
    <lineage>
        <taxon>Eukaryota</taxon>
        <taxon>Metazoa</taxon>
        <taxon>Spiralia</taxon>
        <taxon>Lophotrochozoa</taxon>
        <taxon>Mollusca</taxon>
        <taxon>Bivalvia</taxon>
        <taxon>Autobranchia</taxon>
        <taxon>Pteriomorphia</taxon>
        <taxon>Ostreida</taxon>
        <taxon>Ostreoidea</taxon>
        <taxon>Ostreidae</taxon>
        <taxon>Crassostrea</taxon>
    </lineage>
</organism>
<evidence type="ECO:0000313" key="4">
    <source>
        <dbReference type="RefSeq" id="XP_022308250.1"/>
    </source>
</evidence>
<name>A0A8B8BY71_CRAVI</name>
<dbReference type="InterPro" id="IPR001258">
    <property type="entry name" value="NHL_repeat"/>
</dbReference>
<evidence type="ECO:0000313" key="3">
    <source>
        <dbReference type="Proteomes" id="UP000694844"/>
    </source>
</evidence>
<dbReference type="Proteomes" id="UP000694844">
    <property type="component" value="Chromosome 9"/>
</dbReference>
<accession>A0A8B8BY71</accession>
<evidence type="ECO:0000256" key="2">
    <source>
        <dbReference type="PROSITE-ProRule" id="PRU00504"/>
    </source>
</evidence>
<reference evidence="4" key="1">
    <citation type="submission" date="2025-08" db="UniProtKB">
        <authorList>
            <consortium name="RefSeq"/>
        </authorList>
    </citation>
    <scope>IDENTIFICATION</scope>
    <source>
        <tissue evidence="4">Whole sample</tissue>
    </source>
</reference>
<dbReference type="SUPFAM" id="SSF63829">
    <property type="entry name" value="Calcium-dependent phosphotriesterase"/>
    <property type="match status" value="1"/>
</dbReference>
<dbReference type="GO" id="GO:0061630">
    <property type="term" value="F:ubiquitin protein ligase activity"/>
    <property type="evidence" value="ECO:0007669"/>
    <property type="project" value="TreeGrafter"/>
</dbReference>
<dbReference type="InterPro" id="IPR011042">
    <property type="entry name" value="6-blade_b-propeller_TolB-like"/>
</dbReference>
<sequence length="224" mass="25347">MRQKPVSLPPSFSLYRIAQYLPGSTRKMGAARRGTITIQAAAMLFYSEIDSAAPYSPFLDAPNLITEITTEYKELYNVACVSDDEIWTCGLDKVLKLYNMQGELLKSFKTNENRNLDICVSDCHASAVVVVCAAGKLRFRYTGLPSTTMRLFFPRDITTDSQSRILTADGNNHCIHILDQHGSFLRYIDSCGLHRIYGLCVDSKDNLFVTERDKCKVKKIKYYI</sequence>
<keyword evidence="1" id="KW-0677">Repeat</keyword>
<gene>
    <name evidence="4" type="primary">LOC111114257</name>
</gene>
<dbReference type="KEGG" id="cvn:111114257"/>
<dbReference type="RefSeq" id="XP_022308250.1">
    <property type="nucleotide sequence ID" value="XM_022452542.1"/>
</dbReference>
<proteinExistence type="predicted"/>
<protein>
    <submittedName>
        <fullName evidence="4">B-box type zinc finger protein ncl-1-like</fullName>
    </submittedName>
</protein>
<dbReference type="GeneID" id="111114257"/>
<dbReference type="Gene3D" id="2.120.10.30">
    <property type="entry name" value="TolB, C-terminal domain"/>
    <property type="match status" value="1"/>
</dbReference>
<dbReference type="PROSITE" id="PS51125">
    <property type="entry name" value="NHL"/>
    <property type="match status" value="1"/>
</dbReference>
<dbReference type="GO" id="GO:0043161">
    <property type="term" value="P:proteasome-mediated ubiquitin-dependent protein catabolic process"/>
    <property type="evidence" value="ECO:0007669"/>
    <property type="project" value="TreeGrafter"/>
</dbReference>
<evidence type="ECO:0000256" key="1">
    <source>
        <dbReference type="ARBA" id="ARBA00022737"/>
    </source>
</evidence>
<dbReference type="PANTHER" id="PTHR24104">
    <property type="entry name" value="E3 UBIQUITIN-PROTEIN LIGASE NHLRC1-RELATED"/>
    <property type="match status" value="1"/>
</dbReference>
<dbReference type="InterPro" id="IPR050952">
    <property type="entry name" value="TRIM-NHL_E3_ligases"/>
</dbReference>
<feature type="repeat" description="NHL" evidence="2">
    <location>
        <begin position="151"/>
        <end position="181"/>
    </location>
</feature>
<dbReference type="GO" id="GO:0008270">
    <property type="term" value="F:zinc ion binding"/>
    <property type="evidence" value="ECO:0007669"/>
    <property type="project" value="UniProtKB-KW"/>
</dbReference>
<dbReference type="PANTHER" id="PTHR24104:SF25">
    <property type="entry name" value="PROTEIN LIN-41"/>
    <property type="match status" value="1"/>
</dbReference>
<dbReference type="AlphaFoldDB" id="A0A8B8BY71"/>
<dbReference type="GO" id="GO:0000209">
    <property type="term" value="P:protein polyubiquitination"/>
    <property type="evidence" value="ECO:0007669"/>
    <property type="project" value="TreeGrafter"/>
</dbReference>
<dbReference type="OrthoDB" id="192247at2759"/>
<keyword evidence="3" id="KW-1185">Reference proteome</keyword>